<dbReference type="InterPro" id="IPR043130">
    <property type="entry name" value="CDP-OH_PTrfase_TM_dom"/>
</dbReference>
<comment type="similarity">
    <text evidence="2">Belongs to the CDP-alcohol phosphatidyltransferase class-I family.</text>
</comment>
<evidence type="ECO:0000256" key="2">
    <source>
        <dbReference type="RuleBase" id="RU003750"/>
    </source>
</evidence>
<dbReference type="PROSITE" id="PS00379">
    <property type="entry name" value="CDP_ALCOHOL_P_TRANSF"/>
    <property type="match status" value="1"/>
</dbReference>
<dbReference type="EMBL" id="CADCWM010000690">
    <property type="protein sequence ID" value="CAA9576372.1"/>
    <property type="molecule type" value="Genomic_DNA"/>
</dbReference>
<sequence length="303" mass="31837">MVWVSRVGRPIDAAPQAEAWATSWTAGALRDLRAAPAPSWPRFLGRAWQRALGTARDERHLTRAWALESAALIGVATIAAADRGRARRALWRPALAVCLTGIGALDGFVHLGLNRTSPGAPPFATLGPALALTHLRGACAALLLADLVTGRSYGDRALRALVVIAGLSDLLDGPLARRLGRATDLGRWHDAAADGAWTIAILGQLAARGRIPRWLPPLALARFALPLFLGARCYFGRVEPALNSATGWGRLSGATLAALIGVALFPPRAAPLAVRLRPALTAATSLTLVAAALAQAKRVMSDE</sequence>
<reference evidence="3" key="1">
    <citation type="submission" date="2020-02" db="EMBL/GenBank/DDBJ databases">
        <authorList>
            <person name="Meier V. D."/>
        </authorList>
    </citation>
    <scope>NUCLEOTIDE SEQUENCE</scope>
    <source>
        <strain evidence="3">AVDCRST_MAG88</strain>
    </source>
</reference>
<evidence type="ECO:0000313" key="3">
    <source>
        <dbReference type="EMBL" id="CAA9576372.1"/>
    </source>
</evidence>
<gene>
    <name evidence="3" type="ORF">AVDCRST_MAG88-2855</name>
</gene>
<dbReference type="Gene3D" id="1.20.120.1760">
    <property type="match status" value="1"/>
</dbReference>
<dbReference type="GO" id="GO:0016020">
    <property type="term" value="C:membrane"/>
    <property type="evidence" value="ECO:0007669"/>
    <property type="project" value="InterPro"/>
</dbReference>
<protein>
    <recommendedName>
        <fullName evidence="4">CDP-alcohol phosphatidyltransferase family protein</fullName>
    </recommendedName>
</protein>
<name>A0A6J4VDX4_9BACT</name>
<dbReference type="InterPro" id="IPR048254">
    <property type="entry name" value="CDP_ALCOHOL_P_TRANSF_CS"/>
</dbReference>
<dbReference type="InterPro" id="IPR000462">
    <property type="entry name" value="CDP-OH_P_trans"/>
</dbReference>
<dbReference type="GO" id="GO:0008654">
    <property type="term" value="P:phospholipid biosynthetic process"/>
    <property type="evidence" value="ECO:0007669"/>
    <property type="project" value="InterPro"/>
</dbReference>
<proteinExistence type="inferred from homology"/>
<accession>A0A6J4VDX4</accession>
<evidence type="ECO:0000256" key="1">
    <source>
        <dbReference type="ARBA" id="ARBA00022679"/>
    </source>
</evidence>
<evidence type="ECO:0008006" key="4">
    <source>
        <dbReference type="Google" id="ProtNLM"/>
    </source>
</evidence>
<keyword evidence="1 2" id="KW-0808">Transferase</keyword>
<dbReference type="Pfam" id="PF01066">
    <property type="entry name" value="CDP-OH_P_transf"/>
    <property type="match status" value="1"/>
</dbReference>
<organism evidence="3">
    <name type="scientific">uncultured Thermomicrobiales bacterium</name>
    <dbReference type="NCBI Taxonomy" id="1645740"/>
    <lineage>
        <taxon>Bacteria</taxon>
        <taxon>Pseudomonadati</taxon>
        <taxon>Thermomicrobiota</taxon>
        <taxon>Thermomicrobia</taxon>
        <taxon>Thermomicrobiales</taxon>
        <taxon>environmental samples</taxon>
    </lineage>
</organism>
<dbReference type="AlphaFoldDB" id="A0A6J4VDX4"/>
<dbReference type="GO" id="GO:0016780">
    <property type="term" value="F:phosphotransferase activity, for other substituted phosphate groups"/>
    <property type="evidence" value="ECO:0007669"/>
    <property type="project" value="InterPro"/>
</dbReference>